<protein>
    <submittedName>
        <fullName evidence="1">Uncharacterized protein</fullName>
    </submittedName>
</protein>
<proteinExistence type="predicted"/>
<evidence type="ECO:0000313" key="2">
    <source>
        <dbReference type="Proteomes" id="UP000091857"/>
    </source>
</evidence>
<reference evidence="2" key="1">
    <citation type="journal article" date="2016" name="Nat. Biotechnol.">
        <title>Sequencing wild and cultivated cassava and related species reveals extensive interspecific hybridization and genetic diversity.</title>
        <authorList>
            <person name="Bredeson J.V."/>
            <person name="Lyons J.B."/>
            <person name="Prochnik S.E."/>
            <person name="Wu G.A."/>
            <person name="Ha C.M."/>
            <person name="Edsinger-Gonzales E."/>
            <person name="Grimwood J."/>
            <person name="Schmutz J."/>
            <person name="Rabbi I.Y."/>
            <person name="Egesi C."/>
            <person name="Nauluvula P."/>
            <person name="Lebot V."/>
            <person name="Ndunguru J."/>
            <person name="Mkamilo G."/>
            <person name="Bart R.S."/>
            <person name="Setter T.L."/>
            <person name="Gleadow R.M."/>
            <person name="Kulakow P."/>
            <person name="Ferguson M.E."/>
            <person name="Rounsley S."/>
            <person name="Rokhsar D.S."/>
        </authorList>
    </citation>
    <scope>NUCLEOTIDE SEQUENCE [LARGE SCALE GENOMIC DNA]</scope>
    <source>
        <strain evidence="2">cv. AM560-2</strain>
    </source>
</reference>
<keyword evidence="2" id="KW-1185">Reference proteome</keyword>
<comment type="caution">
    <text evidence="1">The sequence shown here is derived from an EMBL/GenBank/DDBJ whole genome shotgun (WGS) entry which is preliminary data.</text>
</comment>
<accession>A0ACB7HRM3</accession>
<evidence type="ECO:0000313" key="1">
    <source>
        <dbReference type="EMBL" id="KAG8655167.1"/>
    </source>
</evidence>
<sequence length="226" mass="23009">MQASAVAAMAAHAVLAASLSSHPLLSPLPNLNPSNNPSLHSSFHGVSVKFPRQSLALSIAAASPKKPLAVVAATKKAVAVLKGTSNVEGIVTLTQEDDGPTTVDVRVTGLTPGPHGFHLHEYGDTTNGCISTGAHFNPNNMTHGAPEDEVRHAGDLGNIVANADGVAEVKIVDNQILLSGPNTVVGRAFVVHELEDDLGKGGHELSLTTGNAGGRLACGVVGLTPI</sequence>
<gene>
    <name evidence="1" type="ORF">MANES_04G012850v8</name>
</gene>
<organism evidence="1 2">
    <name type="scientific">Manihot esculenta</name>
    <name type="common">Cassava</name>
    <name type="synonym">Jatropha manihot</name>
    <dbReference type="NCBI Taxonomy" id="3983"/>
    <lineage>
        <taxon>Eukaryota</taxon>
        <taxon>Viridiplantae</taxon>
        <taxon>Streptophyta</taxon>
        <taxon>Embryophyta</taxon>
        <taxon>Tracheophyta</taxon>
        <taxon>Spermatophyta</taxon>
        <taxon>Magnoliopsida</taxon>
        <taxon>eudicotyledons</taxon>
        <taxon>Gunneridae</taxon>
        <taxon>Pentapetalae</taxon>
        <taxon>rosids</taxon>
        <taxon>fabids</taxon>
        <taxon>Malpighiales</taxon>
        <taxon>Euphorbiaceae</taxon>
        <taxon>Crotonoideae</taxon>
        <taxon>Manihoteae</taxon>
        <taxon>Manihot</taxon>
    </lineage>
</organism>
<dbReference type="Proteomes" id="UP000091857">
    <property type="component" value="Chromosome 4"/>
</dbReference>
<dbReference type="EMBL" id="CM004390">
    <property type="protein sequence ID" value="KAG8655167.1"/>
    <property type="molecule type" value="Genomic_DNA"/>
</dbReference>
<name>A0ACB7HRM3_MANES</name>